<dbReference type="HOGENOM" id="CLU_130392_2_0_9"/>
<dbReference type="AlphaFoldDB" id="B1IL26"/>
<organism evidence="1 2">
    <name type="scientific">Clostridium botulinum (strain Okra / Type B1)</name>
    <dbReference type="NCBI Taxonomy" id="498213"/>
    <lineage>
        <taxon>Bacteria</taxon>
        <taxon>Bacillati</taxon>
        <taxon>Bacillota</taxon>
        <taxon>Clostridia</taxon>
        <taxon>Eubacteriales</taxon>
        <taxon>Clostridiaceae</taxon>
        <taxon>Clostridium</taxon>
    </lineage>
</organism>
<dbReference type="Pfam" id="PF06125">
    <property type="entry name" value="DUF961"/>
    <property type="match status" value="1"/>
</dbReference>
<evidence type="ECO:0000313" key="1">
    <source>
        <dbReference type="EMBL" id="ACA44166.1"/>
    </source>
</evidence>
<dbReference type="EMBL" id="CP000939">
    <property type="protein sequence ID" value="ACA44166.1"/>
    <property type="molecule type" value="Genomic_DNA"/>
</dbReference>
<dbReference type="Gene3D" id="2.40.50.390">
    <property type="entry name" value="Conjugative transposon protein, DUF961"/>
    <property type="match status" value="1"/>
</dbReference>
<dbReference type="KEGG" id="cbb:CLD_1698"/>
<protein>
    <submittedName>
        <fullName evidence="1">Conjugative transposon protein</fullName>
    </submittedName>
</protein>
<dbReference type="InterPro" id="IPR038620">
    <property type="entry name" value="YdcP-like_sf"/>
</dbReference>
<dbReference type="Proteomes" id="UP000008541">
    <property type="component" value="Chromosome"/>
</dbReference>
<dbReference type="RefSeq" id="WP_015957586.1">
    <property type="nucleotide sequence ID" value="NC_010516.1"/>
</dbReference>
<accession>B1IL26</accession>
<dbReference type="InterPro" id="IPR010365">
    <property type="entry name" value="DUF961"/>
</dbReference>
<reference evidence="1 2" key="1">
    <citation type="journal article" date="2007" name="PLoS ONE">
        <title>Analysis of the neurotoxin complex genes in Clostridium botulinum A1-A4 and B1 strains: BoNT/A3, /Ba4 and /B1 clusters are located within plasmids.</title>
        <authorList>
            <person name="Smith T.J."/>
            <person name="Hill K.K."/>
            <person name="Foley B.T."/>
            <person name="Detter J.C."/>
            <person name="Munk A.C."/>
            <person name="Bruce D.C."/>
            <person name="Doggett N.A."/>
            <person name="Smith L.A."/>
            <person name="Marks J.D."/>
            <person name="Xie G."/>
            <person name="Brettin T.S."/>
        </authorList>
    </citation>
    <scope>NUCLEOTIDE SEQUENCE [LARGE SCALE GENOMIC DNA]</scope>
    <source>
        <strain evidence="2">Okra / Type B1</strain>
    </source>
</reference>
<name>B1IL26_CLOBK</name>
<proteinExistence type="predicted"/>
<sequence>MDLKYVIPNVEKTFGKLEYAGEGNIEQRRVNGRNAVLSRSYNLYSDIQRADDIAVILPVEAGEKHFDVEKRVKLINPRINAEGYKIGNRGFTNYILHADEMVEA</sequence>
<evidence type="ECO:0000313" key="2">
    <source>
        <dbReference type="Proteomes" id="UP000008541"/>
    </source>
</evidence>
<gene>
    <name evidence="1" type="ordered locus">CLD_1698</name>
</gene>